<dbReference type="CDD" id="cd00165">
    <property type="entry name" value="S4"/>
    <property type="match status" value="1"/>
</dbReference>
<evidence type="ECO:0000256" key="2">
    <source>
        <dbReference type="ARBA" id="ARBA00023235"/>
    </source>
</evidence>
<comment type="similarity">
    <text evidence="1 4">Belongs to the pseudouridine synthase RsuA family.</text>
</comment>
<keyword evidence="3" id="KW-0694">RNA-binding</keyword>
<name>A0ABS3AQD3_9BACT</name>
<dbReference type="PROSITE" id="PS01149">
    <property type="entry name" value="PSI_RSU"/>
    <property type="match status" value="1"/>
</dbReference>
<dbReference type="SMART" id="SM00363">
    <property type="entry name" value="S4"/>
    <property type="match status" value="1"/>
</dbReference>
<evidence type="ECO:0000313" key="7">
    <source>
        <dbReference type="Proteomes" id="UP000722121"/>
    </source>
</evidence>
<dbReference type="InterPro" id="IPR006145">
    <property type="entry name" value="PsdUridine_synth_RsuA/RluA"/>
</dbReference>
<dbReference type="InterPro" id="IPR000748">
    <property type="entry name" value="PsdUridine_synth_RsuA/RluB/E/F"/>
</dbReference>
<dbReference type="PANTHER" id="PTHR47683:SF2">
    <property type="entry name" value="RNA-BINDING S4 DOMAIN-CONTAINING PROTEIN"/>
    <property type="match status" value="1"/>
</dbReference>
<evidence type="ECO:0000256" key="4">
    <source>
        <dbReference type="RuleBase" id="RU003887"/>
    </source>
</evidence>
<accession>A0ABS3AQD3</accession>
<keyword evidence="7" id="KW-1185">Reference proteome</keyword>
<dbReference type="EMBL" id="JAFITR010000005">
    <property type="protein sequence ID" value="MBN4066540.1"/>
    <property type="molecule type" value="Genomic_DNA"/>
</dbReference>
<comment type="caution">
    <text evidence="6">The sequence shown here is derived from an EMBL/GenBank/DDBJ whole genome shotgun (WGS) entry which is preliminary data.</text>
</comment>
<dbReference type="PROSITE" id="PS50889">
    <property type="entry name" value="S4"/>
    <property type="match status" value="1"/>
</dbReference>
<evidence type="ECO:0000259" key="5">
    <source>
        <dbReference type="SMART" id="SM00363"/>
    </source>
</evidence>
<dbReference type="InterPro" id="IPR020103">
    <property type="entry name" value="PsdUridine_synth_cat_dom_sf"/>
</dbReference>
<dbReference type="EC" id="5.4.99.-" evidence="4"/>
<keyword evidence="2 4" id="KW-0413">Isomerase</keyword>
<dbReference type="Gene3D" id="3.10.290.10">
    <property type="entry name" value="RNA-binding S4 domain"/>
    <property type="match status" value="1"/>
</dbReference>
<evidence type="ECO:0000256" key="3">
    <source>
        <dbReference type="PROSITE-ProRule" id="PRU00182"/>
    </source>
</evidence>
<dbReference type="InterPro" id="IPR050343">
    <property type="entry name" value="RsuA_PseudoU_synthase"/>
</dbReference>
<proteinExistence type="inferred from homology"/>
<reference evidence="6 7" key="1">
    <citation type="submission" date="2021-02" db="EMBL/GenBank/DDBJ databases">
        <title>Activity-based single-cell genomes from oceanic crustal fluid captures similar information to metagenomic and metatranscriptomic surveys with orders of magnitude less sampling.</title>
        <authorList>
            <person name="D'Angelo T.S."/>
            <person name="Orcutt B.N."/>
        </authorList>
    </citation>
    <scope>NUCLEOTIDE SEQUENCE [LARGE SCALE GENOMIC DNA]</scope>
    <source>
        <strain evidence="6">AH-315-G07</strain>
    </source>
</reference>
<dbReference type="Gene3D" id="3.30.70.1560">
    <property type="entry name" value="Alpha-L RNA-binding motif"/>
    <property type="match status" value="1"/>
</dbReference>
<sequence length="232" mass="26485">MKNRLSKVLAACGVASRRRCEELIHAGRVKVNGRVVRIPQEHVDTEHDVCCVDGSQVGVVEKRVYYILNKPCDHLCTNSEYERRNRVIDLFHGAGKRLFTVGRLDRETTGLLLVTNDGFFAQQVIHPSSNIEKEYLVEVSDPIKVSHLTTIRRGCFVEGSYVTPLEVEKQSERTLTVIVKEGKKREVRCLVKKSGLTIHALMRIRIGKLLLGDLPKKKWRPLTEQEKRLIFS</sequence>
<dbReference type="Pfam" id="PF01479">
    <property type="entry name" value="S4"/>
    <property type="match status" value="1"/>
</dbReference>
<organism evidence="6 7">
    <name type="scientific">Simkania negevensis</name>
    <dbReference type="NCBI Taxonomy" id="83561"/>
    <lineage>
        <taxon>Bacteria</taxon>
        <taxon>Pseudomonadati</taxon>
        <taxon>Chlamydiota</taxon>
        <taxon>Chlamydiia</taxon>
        <taxon>Parachlamydiales</taxon>
        <taxon>Simkaniaceae</taxon>
        <taxon>Simkania</taxon>
    </lineage>
</organism>
<dbReference type="Proteomes" id="UP000722121">
    <property type="component" value="Unassembled WGS sequence"/>
</dbReference>
<dbReference type="InterPro" id="IPR018496">
    <property type="entry name" value="PsdUridine_synth_RsuA/RluB_CS"/>
</dbReference>
<evidence type="ECO:0000313" key="6">
    <source>
        <dbReference type="EMBL" id="MBN4066540.1"/>
    </source>
</evidence>
<dbReference type="InterPro" id="IPR042092">
    <property type="entry name" value="PsdUridine_s_RsuA/RluB/E/F_cat"/>
</dbReference>
<dbReference type="SUPFAM" id="SSF55174">
    <property type="entry name" value="Alpha-L RNA-binding motif"/>
    <property type="match status" value="1"/>
</dbReference>
<feature type="domain" description="RNA-binding S4" evidence="5">
    <location>
        <begin position="3"/>
        <end position="67"/>
    </location>
</feature>
<dbReference type="PANTHER" id="PTHR47683">
    <property type="entry name" value="PSEUDOURIDINE SYNTHASE FAMILY PROTEIN-RELATED"/>
    <property type="match status" value="1"/>
</dbReference>
<dbReference type="NCBIfam" id="TIGR00093">
    <property type="entry name" value="pseudouridine synthase"/>
    <property type="match status" value="1"/>
</dbReference>
<dbReference type="InterPro" id="IPR020094">
    <property type="entry name" value="TruA/RsuA/RluB/E/F_N"/>
</dbReference>
<protein>
    <recommendedName>
        <fullName evidence="4">Pseudouridine synthase</fullName>
        <ecNumber evidence="4">5.4.99.-</ecNumber>
    </recommendedName>
</protein>
<dbReference type="Gene3D" id="3.30.70.580">
    <property type="entry name" value="Pseudouridine synthase I, catalytic domain, N-terminal subdomain"/>
    <property type="match status" value="1"/>
</dbReference>
<dbReference type="InterPro" id="IPR002942">
    <property type="entry name" value="S4_RNA-bd"/>
</dbReference>
<dbReference type="SUPFAM" id="SSF55120">
    <property type="entry name" value="Pseudouridine synthase"/>
    <property type="match status" value="1"/>
</dbReference>
<dbReference type="Pfam" id="PF00849">
    <property type="entry name" value="PseudoU_synth_2"/>
    <property type="match status" value="1"/>
</dbReference>
<evidence type="ECO:0000256" key="1">
    <source>
        <dbReference type="ARBA" id="ARBA00008348"/>
    </source>
</evidence>
<dbReference type="InterPro" id="IPR036986">
    <property type="entry name" value="S4_RNA-bd_sf"/>
</dbReference>
<gene>
    <name evidence="6" type="ORF">JYU14_00460</name>
</gene>